<dbReference type="AlphaFoldDB" id="A0A9W4JZD7"/>
<dbReference type="Pfam" id="PF20174">
    <property type="entry name" value="DUF6540"/>
    <property type="match status" value="1"/>
</dbReference>
<dbReference type="OrthoDB" id="1658288at2759"/>
<organism evidence="2 3">
    <name type="scientific">Penicillium salamii</name>
    <dbReference type="NCBI Taxonomy" id="1612424"/>
    <lineage>
        <taxon>Eukaryota</taxon>
        <taxon>Fungi</taxon>
        <taxon>Dikarya</taxon>
        <taxon>Ascomycota</taxon>
        <taxon>Pezizomycotina</taxon>
        <taxon>Eurotiomycetes</taxon>
        <taxon>Eurotiomycetidae</taxon>
        <taxon>Eurotiales</taxon>
        <taxon>Aspergillaceae</taxon>
        <taxon>Penicillium</taxon>
    </lineage>
</organism>
<dbReference type="InterPro" id="IPR046670">
    <property type="entry name" value="DUF6540"/>
</dbReference>
<dbReference type="EMBL" id="CAJVPD010000296">
    <property type="protein sequence ID" value="CAG8428117.1"/>
    <property type="molecule type" value="Genomic_DNA"/>
</dbReference>
<feature type="region of interest" description="Disordered" evidence="1">
    <location>
        <begin position="1"/>
        <end position="23"/>
    </location>
</feature>
<feature type="compositionally biased region" description="Pro residues" evidence="1">
    <location>
        <begin position="1"/>
        <end position="19"/>
    </location>
</feature>
<accession>A0A9W4JZD7</accession>
<evidence type="ECO:0000313" key="2">
    <source>
        <dbReference type="EMBL" id="CAG8428117.1"/>
    </source>
</evidence>
<comment type="caution">
    <text evidence="2">The sequence shown here is derived from an EMBL/GenBank/DDBJ whole genome shotgun (WGS) entry which is preliminary data.</text>
</comment>
<name>A0A9W4JZD7_9EURO</name>
<sequence length="205" mass="22713">MPLPPKTGIVPPPPPPPPAAMKYSTSLVPKPPLVASMGPPGSFQVELLIYNGSPFKDHWAYWVRSRTNPDIGVKTHATGNVRDGFELGIKRCIDLQTTDERPTKRVPLQWVDGKYFDENAMLNNGEQKIDNTSVCRFEASAFKVKAPEKTLNAVGNAVSLELISSLSLCSRDICISSFFFSGAILWILGLVTRTHSMLWEHTSFR</sequence>
<reference evidence="2" key="1">
    <citation type="submission" date="2021-07" db="EMBL/GenBank/DDBJ databases">
        <authorList>
            <person name="Branca A.L. A."/>
        </authorList>
    </citation>
    <scope>NUCLEOTIDE SEQUENCE</scope>
</reference>
<gene>
    <name evidence="2" type="ORF">PSALAMII_LOCUS10554</name>
</gene>
<evidence type="ECO:0000256" key="1">
    <source>
        <dbReference type="SAM" id="MobiDB-lite"/>
    </source>
</evidence>
<proteinExistence type="predicted"/>
<dbReference type="Proteomes" id="UP001152592">
    <property type="component" value="Unassembled WGS sequence"/>
</dbReference>
<evidence type="ECO:0000313" key="3">
    <source>
        <dbReference type="Proteomes" id="UP001152592"/>
    </source>
</evidence>
<protein>
    <submittedName>
        <fullName evidence="2">Uncharacterized protein</fullName>
    </submittedName>
</protein>